<dbReference type="Pfam" id="PF00564">
    <property type="entry name" value="PB1"/>
    <property type="match status" value="1"/>
</dbReference>
<dbReference type="AlphaFoldDB" id="A0A8J5ILC6"/>
<feature type="domain" description="PB1" evidence="1">
    <location>
        <begin position="85"/>
        <end position="158"/>
    </location>
</feature>
<keyword evidence="4" id="KW-1185">Reference proteome</keyword>
<dbReference type="InterPro" id="IPR018289">
    <property type="entry name" value="MULE_transposase_dom"/>
</dbReference>
<dbReference type="Pfam" id="PF10551">
    <property type="entry name" value="MULE"/>
    <property type="match status" value="1"/>
</dbReference>
<evidence type="ECO:0008006" key="5">
    <source>
        <dbReference type="Google" id="ProtNLM"/>
    </source>
</evidence>
<evidence type="ECO:0000259" key="2">
    <source>
        <dbReference type="Pfam" id="PF10551"/>
    </source>
</evidence>
<dbReference type="PANTHER" id="PTHR31973">
    <property type="entry name" value="POLYPROTEIN, PUTATIVE-RELATED"/>
    <property type="match status" value="1"/>
</dbReference>
<feature type="domain" description="MULE transposase" evidence="2">
    <location>
        <begin position="265"/>
        <end position="363"/>
    </location>
</feature>
<evidence type="ECO:0000259" key="1">
    <source>
        <dbReference type="Pfam" id="PF00564"/>
    </source>
</evidence>
<dbReference type="PANTHER" id="PTHR31973:SF166">
    <property type="entry name" value="OS10G0104700 PROTEIN"/>
    <property type="match status" value="1"/>
</dbReference>
<dbReference type="InterPro" id="IPR000270">
    <property type="entry name" value="PB1_dom"/>
</dbReference>
<comment type="caution">
    <text evidence="3">The sequence shown here is derived from an EMBL/GenBank/DDBJ whole genome shotgun (WGS) entry which is preliminary data.</text>
</comment>
<protein>
    <recommendedName>
        <fullName evidence="5">MULE transposase domain-containing protein</fullName>
    </recommendedName>
</protein>
<proteinExistence type="predicted"/>
<gene>
    <name evidence="3" type="ORF">ZIOFF_002406</name>
</gene>
<evidence type="ECO:0000313" key="4">
    <source>
        <dbReference type="Proteomes" id="UP000734854"/>
    </source>
</evidence>
<dbReference type="Proteomes" id="UP000734854">
    <property type="component" value="Unassembled WGS sequence"/>
</dbReference>
<organism evidence="3 4">
    <name type="scientific">Zingiber officinale</name>
    <name type="common">Ginger</name>
    <name type="synonym">Amomum zingiber</name>
    <dbReference type="NCBI Taxonomy" id="94328"/>
    <lineage>
        <taxon>Eukaryota</taxon>
        <taxon>Viridiplantae</taxon>
        <taxon>Streptophyta</taxon>
        <taxon>Embryophyta</taxon>
        <taxon>Tracheophyta</taxon>
        <taxon>Spermatophyta</taxon>
        <taxon>Magnoliopsida</taxon>
        <taxon>Liliopsida</taxon>
        <taxon>Zingiberales</taxon>
        <taxon>Zingiberaceae</taxon>
        <taxon>Zingiber</taxon>
    </lineage>
</organism>
<name>A0A8J5ILC6_ZINOF</name>
<evidence type="ECO:0000313" key="3">
    <source>
        <dbReference type="EMBL" id="KAG6537319.1"/>
    </source>
</evidence>
<reference evidence="3 4" key="1">
    <citation type="submission" date="2020-08" db="EMBL/GenBank/DDBJ databases">
        <title>Plant Genome Project.</title>
        <authorList>
            <person name="Zhang R.-G."/>
        </authorList>
    </citation>
    <scope>NUCLEOTIDE SEQUENCE [LARGE SCALE GENOMIC DNA]</scope>
    <source>
        <tissue evidence="3">Rhizome</tissue>
    </source>
</reference>
<dbReference type="EMBL" id="JACMSC010000001">
    <property type="protein sequence ID" value="KAG6537319.1"/>
    <property type="molecule type" value="Genomic_DNA"/>
</dbReference>
<sequence length="364" mass="42193">MGVTFPRSVTFPLCFKFGLRRRQVLIARRYVPSSARNLHEDNHFGRLGKGILSKNVILQWVTQVFVQFLGEMESGSGSSNFSFLGSCKYKEDLYMISIFNGFSLMELFLNLGRKCEEIAPQNVILQYLAPHQNMYVTLNEDDDVRIMTHLYTSMRLTIINMRAVKKDDMGSHNLERKCNLIHTCGDDNLRSRGHPKADVAWVSNIVMDRLRGEPSHRPCMMLKDIHRDYGVELNYNKVWKGKELTMHDIHGVEEGAYDRLRWPLVFLDGTHIKNKYKGCILVVVEKDANDDLFTLAYSVVDAENDDNWGWFCFQLKSALFSHRFIGFHEFTFFSDRHPGIIKAIQLVFPGSHHAYCLRHLVDNF</sequence>
<accession>A0A8J5ILC6</accession>